<feature type="domain" description="O-methyltransferase dimerisation" evidence="6">
    <location>
        <begin position="12"/>
        <end position="86"/>
    </location>
</feature>
<proteinExistence type="predicted"/>
<evidence type="ECO:0000259" key="5">
    <source>
        <dbReference type="Pfam" id="PF00891"/>
    </source>
</evidence>
<evidence type="ECO:0000256" key="4">
    <source>
        <dbReference type="PIRSR" id="PIRSR005739-1"/>
    </source>
</evidence>
<reference evidence="7" key="1">
    <citation type="submission" date="2020-02" db="EMBL/GenBank/DDBJ databases">
        <authorList>
            <person name="Meier V. D."/>
        </authorList>
    </citation>
    <scope>NUCLEOTIDE SEQUENCE</scope>
    <source>
        <strain evidence="7">AVDCRST_MAG26</strain>
    </source>
</reference>
<dbReference type="PIRSF" id="PIRSF005739">
    <property type="entry name" value="O-mtase"/>
    <property type="match status" value="1"/>
</dbReference>
<dbReference type="InterPro" id="IPR036388">
    <property type="entry name" value="WH-like_DNA-bd_sf"/>
</dbReference>
<name>A0A6J4IA28_9CHLR</name>
<feature type="active site" description="Proton acceptor" evidence="4">
    <location>
        <position position="240"/>
    </location>
</feature>
<dbReference type="Gene3D" id="3.40.50.150">
    <property type="entry name" value="Vaccinia Virus protein VP39"/>
    <property type="match status" value="1"/>
</dbReference>
<dbReference type="AlphaFoldDB" id="A0A6J4IA28"/>
<dbReference type="Pfam" id="PF08100">
    <property type="entry name" value="Dimerisation"/>
    <property type="match status" value="1"/>
</dbReference>
<feature type="domain" description="O-methyltransferase C-terminal" evidence="5">
    <location>
        <begin position="109"/>
        <end position="311"/>
    </location>
</feature>
<dbReference type="GO" id="GO:0032259">
    <property type="term" value="P:methylation"/>
    <property type="evidence" value="ECO:0007669"/>
    <property type="project" value="UniProtKB-KW"/>
</dbReference>
<accession>A0A6J4IA28</accession>
<dbReference type="Pfam" id="PF00891">
    <property type="entry name" value="Methyltransf_2"/>
    <property type="match status" value="1"/>
</dbReference>
<dbReference type="PROSITE" id="PS51683">
    <property type="entry name" value="SAM_OMT_II"/>
    <property type="match status" value="1"/>
</dbReference>
<dbReference type="EMBL" id="CADCTK010000388">
    <property type="protein sequence ID" value="CAA9246771.1"/>
    <property type="molecule type" value="Genomic_DNA"/>
</dbReference>
<dbReference type="InterPro" id="IPR036390">
    <property type="entry name" value="WH_DNA-bd_sf"/>
</dbReference>
<gene>
    <name evidence="7" type="ORF">AVDCRST_MAG26-1706</name>
</gene>
<evidence type="ECO:0000259" key="6">
    <source>
        <dbReference type="Pfam" id="PF08100"/>
    </source>
</evidence>
<keyword evidence="1" id="KW-0489">Methyltransferase</keyword>
<dbReference type="PANTHER" id="PTHR43712:SF2">
    <property type="entry name" value="O-METHYLTRANSFERASE CICE"/>
    <property type="match status" value="1"/>
</dbReference>
<evidence type="ECO:0000256" key="1">
    <source>
        <dbReference type="ARBA" id="ARBA00022603"/>
    </source>
</evidence>
<dbReference type="InterPro" id="IPR001077">
    <property type="entry name" value="COMT_C"/>
</dbReference>
<dbReference type="Gene3D" id="1.10.287.1350">
    <property type="match status" value="1"/>
</dbReference>
<keyword evidence="2" id="KW-0808">Transferase</keyword>
<sequence length="332" mass="35774">MNEPNPFATLTQIAGGYCLPRCLHVVADLGVADVLNETPGTAADLAAVVGAHPDALGRVLRLLAAHDVFEMHGDMFCHSPASRLLRTDHPQSMRAFARMFGLPINWAIFEALEHSVRTGQPAAAKVFPEGFWAYFAQHPEEGRVFNAAMVAKGHGQVAGILAAYDFSSFGVVGDIGGGSGHLLCAVLDAAPAAKGVLFDLPHVIEEAAGIVSERLALQSGDFFRDALPVCDAYLLMEIIHDWADDEAVSILRAIRRAAPPHATLLLIETIVPNNPGPDWSKMLDIHMLALLGGRQRTRQEYEGLLDQAGFRLQREIDTRAGISILEAGTVSY</sequence>
<dbReference type="SUPFAM" id="SSF53335">
    <property type="entry name" value="S-adenosyl-L-methionine-dependent methyltransferases"/>
    <property type="match status" value="1"/>
</dbReference>
<organism evidence="7">
    <name type="scientific">uncultured Chloroflexia bacterium</name>
    <dbReference type="NCBI Taxonomy" id="1672391"/>
    <lineage>
        <taxon>Bacteria</taxon>
        <taxon>Bacillati</taxon>
        <taxon>Chloroflexota</taxon>
        <taxon>Chloroflexia</taxon>
        <taxon>environmental samples</taxon>
    </lineage>
</organism>
<dbReference type="Gene3D" id="1.10.10.10">
    <property type="entry name" value="Winged helix-like DNA-binding domain superfamily/Winged helix DNA-binding domain"/>
    <property type="match status" value="1"/>
</dbReference>
<dbReference type="PANTHER" id="PTHR43712">
    <property type="entry name" value="PUTATIVE (AFU_ORTHOLOGUE AFUA_4G14580)-RELATED"/>
    <property type="match status" value="1"/>
</dbReference>
<evidence type="ECO:0000256" key="2">
    <source>
        <dbReference type="ARBA" id="ARBA00022679"/>
    </source>
</evidence>
<keyword evidence="3" id="KW-0949">S-adenosyl-L-methionine</keyword>
<dbReference type="InterPro" id="IPR016461">
    <property type="entry name" value="COMT-like"/>
</dbReference>
<dbReference type="GO" id="GO:0046983">
    <property type="term" value="F:protein dimerization activity"/>
    <property type="evidence" value="ECO:0007669"/>
    <property type="project" value="InterPro"/>
</dbReference>
<protein>
    <submittedName>
        <fullName evidence="7">Uncharacterized protein</fullName>
    </submittedName>
</protein>
<dbReference type="InterPro" id="IPR029063">
    <property type="entry name" value="SAM-dependent_MTases_sf"/>
</dbReference>
<evidence type="ECO:0000313" key="7">
    <source>
        <dbReference type="EMBL" id="CAA9246771.1"/>
    </source>
</evidence>
<dbReference type="InterPro" id="IPR012967">
    <property type="entry name" value="COMT_dimerisation"/>
</dbReference>
<dbReference type="GO" id="GO:0008171">
    <property type="term" value="F:O-methyltransferase activity"/>
    <property type="evidence" value="ECO:0007669"/>
    <property type="project" value="InterPro"/>
</dbReference>
<dbReference type="SUPFAM" id="SSF46785">
    <property type="entry name" value="Winged helix' DNA-binding domain"/>
    <property type="match status" value="1"/>
</dbReference>
<evidence type="ECO:0000256" key="3">
    <source>
        <dbReference type="ARBA" id="ARBA00022691"/>
    </source>
</evidence>